<dbReference type="InterPro" id="IPR036388">
    <property type="entry name" value="WH-like_DNA-bd_sf"/>
</dbReference>
<dbReference type="SUPFAM" id="SSF46785">
    <property type="entry name" value="Winged helix' DNA-binding domain"/>
    <property type="match status" value="1"/>
</dbReference>
<protein>
    <submittedName>
        <fullName evidence="1">Uncharacterized protein</fullName>
    </submittedName>
</protein>
<evidence type="ECO:0000313" key="2">
    <source>
        <dbReference type="Proteomes" id="UP000070080"/>
    </source>
</evidence>
<dbReference type="Proteomes" id="UP000070080">
    <property type="component" value="Unassembled WGS sequence"/>
</dbReference>
<dbReference type="Pfam" id="PF13412">
    <property type="entry name" value="HTH_24"/>
    <property type="match status" value="1"/>
</dbReference>
<name>A0A133YH98_9FIRM</name>
<dbReference type="RefSeq" id="WP_315574169.1">
    <property type="nucleotide sequence ID" value="NZ_JARFNM010000001.1"/>
</dbReference>
<dbReference type="InterPro" id="IPR036390">
    <property type="entry name" value="WH_DNA-bd_sf"/>
</dbReference>
<dbReference type="PANTHER" id="PTHR30595">
    <property type="entry name" value="GLPR-RELATED TRANSCRIPTIONAL REPRESSOR"/>
    <property type="match status" value="1"/>
</dbReference>
<sequence>MNCSFLQNTRFQVAIYDNRLEITSPGGLMPGVTIERMKEGYSKIRNRALAHSFLYMNLIEAWGSGIPRLMKVMRNYGLAELEFVDMGIALRINLYRGKAKTDQATDKEKQLLKLISEQAKLSQSKMAAILGWKLSSVKYYIGKLQDKGIVERKESSQKGELQIVADVK</sequence>
<dbReference type="Gene3D" id="1.10.10.10">
    <property type="entry name" value="Winged helix-like DNA-binding domain superfamily/Winged helix DNA-binding domain"/>
    <property type="match status" value="1"/>
</dbReference>
<dbReference type="InterPro" id="IPR038475">
    <property type="entry name" value="RecG_C_sf"/>
</dbReference>
<dbReference type="PANTHER" id="PTHR30595:SF6">
    <property type="entry name" value="SCHLAFEN ALBA-2 DOMAIN-CONTAINING PROTEIN"/>
    <property type="match status" value="1"/>
</dbReference>
<proteinExistence type="predicted"/>
<dbReference type="EMBL" id="LSCV01000002">
    <property type="protein sequence ID" value="KXB42572.1"/>
    <property type="molecule type" value="Genomic_DNA"/>
</dbReference>
<evidence type="ECO:0000313" key="1">
    <source>
        <dbReference type="EMBL" id="KXB42572.1"/>
    </source>
</evidence>
<dbReference type="PATRIC" id="fig|1497955.3.peg.244"/>
<dbReference type="Pfam" id="PF13749">
    <property type="entry name" value="HATPase_c_4"/>
    <property type="match status" value="1"/>
</dbReference>
<gene>
    <name evidence="1" type="ORF">HMPREF1872_00260</name>
</gene>
<dbReference type="STRING" id="1497955.HMPREF1872_00260"/>
<dbReference type="AlphaFoldDB" id="A0A133YH98"/>
<reference evidence="2" key="1">
    <citation type="submission" date="2016-01" db="EMBL/GenBank/DDBJ databases">
        <authorList>
            <person name="Mitreva M."/>
            <person name="Pepin K.H."/>
            <person name="Mihindukulasuriya K.A."/>
            <person name="Fulton R."/>
            <person name="Fronick C."/>
            <person name="O'Laughlin M."/>
            <person name="Miner T."/>
            <person name="Herter B."/>
            <person name="Rosa B.A."/>
            <person name="Cordes M."/>
            <person name="Tomlinson C."/>
            <person name="Wollam A."/>
            <person name="Palsikar V.B."/>
            <person name="Mardis E.R."/>
            <person name="Wilson R.K."/>
        </authorList>
    </citation>
    <scope>NUCLEOTIDE SEQUENCE [LARGE SCALE GENOMIC DNA]</scope>
    <source>
        <strain evidence="2">KA00274</strain>
    </source>
</reference>
<comment type="caution">
    <text evidence="1">The sequence shown here is derived from an EMBL/GenBank/DDBJ whole genome shotgun (WGS) entry which is preliminary data.</text>
</comment>
<organism evidence="1 2">
    <name type="scientific">Amygdalobacter nucleatus</name>
    <dbReference type="NCBI Taxonomy" id="3029274"/>
    <lineage>
        <taxon>Bacteria</taxon>
        <taxon>Bacillati</taxon>
        <taxon>Bacillota</taxon>
        <taxon>Clostridia</taxon>
        <taxon>Eubacteriales</taxon>
        <taxon>Oscillospiraceae</taxon>
        <taxon>Amygdalobacter</taxon>
    </lineage>
</organism>
<dbReference type="Gene3D" id="3.30.565.60">
    <property type="match status" value="1"/>
</dbReference>
<accession>A0A133YH98</accession>
<keyword evidence="2" id="KW-1185">Reference proteome</keyword>